<keyword evidence="9" id="KW-1185">Reference proteome</keyword>
<dbReference type="GO" id="GO:0016887">
    <property type="term" value="F:ATP hydrolysis activity"/>
    <property type="evidence" value="ECO:0007669"/>
    <property type="project" value="InterPro"/>
</dbReference>
<dbReference type="SUPFAM" id="SSF52540">
    <property type="entry name" value="P-loop containing nucleoside triphosphate hydrolases"/>
    <property type="match status" value="2"/>
</dbReference>
<dbReference type="Pfam" id="PF00005">
    <property type="entry name" value="ABC_tran"/>
    <property type="match status" value="2"/>
</dbReference>
<dbReference type="Pfam" id="PF12848">
    <property type="entry name" value="ABC_tran_Xtn"/>
    <property type="match status" value="1"/>
</dbReference>
<dbReference type="CDD" id="cd03221">
    <property type="entry name" value="ABCF_EF-3"/>
    <property type="match status" value="2"/>
</dbReference>
<keyword evidence="3" id="KW-0547">Nucleotide-binding</keyword>
<dbReference type="PANTHER" id="PTHR19211:SF14">
    <property type="entry name" value="ATP-BINDING CASSETTE SUB-FAMILY F MEMBER 1"/>
    <property type="match status" value="1"/>
</dbReference>
<evidence type="ECO:0000313" key="8">
    <source>
        <dbReference type="EMBL" id="AMO39169.1"/>
    </source>
</evidence>
<name>A0A127KB29_9RHOO</name>
<evidence type="ECO:0000313" key="9">
    <source>
        <dbReference type="Proteomes" id="UP000036902"/>
    </source>
</evidence>
<dbReference type="GO" id="GO:0005524">
    <property type="term" value="F:ATP binding"/>
    <property type="evidence" value="ECO:0007669"/>
    <property type="project" value="UniProtKB-KW"/>
</dbReference>
<dbReference type="InterPro" id="IPR003439">
    <property type="entry name" value="ABC_transporter-like_ATP-bd"/>
</dbReference>
<dbReference type="Pfam" id="PF16326">
    <property type="entry name" value="ABC_tran_CTD"/>
    <property type="match status" value="1"/>
</dbReference>
<comment type="similarity">
    <text evidence="5">Belongs to the ABC transporter superfamily. ABCF family. YheS subfamily.</text>
</comment>
<dbReference type="InterPro" id="IPR027417">
    <property type="entry name" value="P-loop_NTPase"/>
</dbReference>
<dbReference type="STRING" id="1134435.AC731_015855"/>
<dbReference type="GO" id="GO:0003677">
    <property type="term" value="F:DNA binding"/>
    <property type="evidence" value="ECO:0007669"/>
    <property type="project" value="InterPro"/>
</dbReference>
<gene>
    <name evidence="8" type="ORF">AC731_015855</name>
</gene>
<dbReference type="KEGG" id="thu:AC731_015855"/>
<dbReference type="InterPro" id="IPR037118">
    <property type="entry name" value="Val-tRNA_synth_C_sf"/>
</dbReference>
<dbReference type="InterPro" id="IPR017871">
    <property type="entry name" value="ABC_transporter-like_CS"/>
</dbReference>
<reference evidence="9" key="1">
    <citation type="submission" date="2016-03" db="EMBL/GenBank/DDBJ databases">
        <authorList>
            <person name="Ma C."/>
            <person name="Zhou S."/>
            <person name="Yang G."/>
        </authorList>
    </citation>
    <scope>NUCLEOTIDE SEQUENCE [LARGE SCALE GENOMIC DNA]</scope>
    <source>
        <strain evidence="9">SgZ-1</strain>
    </source>
</reference>
<keyword evidence="1" id="KW-0472">Membrane</keyword>
<evidence type="ECO:0000256" key="1">
    <source>
        <dbReference type="ARBA" id="ARBA00022475"/>
    </source>
</evidence>
<dbReference type="EMBL" id="CP014646">
    <property type="protein sequence ID" value="AMO39169.1"/>
    <property type="molecule type" value="Genomic_DNA"/>
</dbReference>
<evidence type="ECO:0000256" key="2">
    <source>
        <dbReference type="ARBA" id="ARBA00022737"/>
    </source>
</evidence>
<evidence type="ECO:0000256" key="3">
    <source>
        <dbReference type="ARBA" id="ARBA00022741"/>
    </source>
</evidence>
<dbReference type="Proteomes" id="UP000036902">
    <property type="component" value="Chromosome"/>
</dbReference>
<organism evidence="8 9">
    <name type="scientific">Thauera humireducens</name>
    <dbReference type="NCBI Taxonomy" id="1134435"/>
    <lineage>
        <taxon>Bacteria</taxon>
        <taxon>Pseudomonadati</taxon>
        <taxon>Pseudomonadota</taxon>
        <taxon>Betaproteobacteria</taxon>
        <taxon>Rhodocyclales</taxon>
        <taxon>Zoogloeaceae</taxon>
        <taxon>Thauera</taxon>
    </lineage>
</organism>
<dbReference type="InterPro" id="IPR003593">
    <property type="entry name" value="AAA+_ATPase"/>
</dbReference>
<evidence type="ECO:0000256" key="4">
    <source>
        <dbReference type="ARBA" id="ARBA00022840"/>
    </source>
</evidence>
<feature type="domain" description="ABC transporter" evidence="7">
    <location>
        <begin position="317"/>
        <end position="538"/>
    </location>
</feature>
<dbReference type="Gene3D" id="1.10.287.380">
    <property type="entry name" value="Valyl-tRNA synthetase, C-terminal domain"/>
    <property type="match status" value="1"/>
</dbReference>
<feature type="domain" description="ABC transporter" evidence="7">
    <location>
        <begin position="2"/>
        <end position="250"/>
    </location>
</feature>
<dbReference type="SMART" id="SM00382">
    <property type="entry name" value="AAA"/>
    <property type="match status" value="2"/>
</dbReference>
<protein>
    <recommendedName>
        <fullName evidence="6">Probable ATP-binding protein YheS</fullName>
    </recommendedName>
</protein>
<evidence type="ECO:0000256" key="6">
    <source>
        <dbReference type="ARBA" id="ARBA00069073"/>
    </source>
</evidence>
<dbReference type="InterPro" id="IPR032524">
    <property type="entry name" value="ABC_tran_C"/>
</dbReference>
<dbReference type="InterPro" id="IPR050611">
    <property type="entry name" value="ABCF"/>
</dbReference>
<dbReference type="FunFam" id="3.40.50.300:FF:000011">
    <property type="entry name" value="Putative ABC transporter ATP-binding component"/>
    <property type="match status" value="1"/>
</dbReference>
<evidence type="ECO:0000256" key="5">
    <source>
        <dbReference type="ARBA" id="ARBA00061571"/>
    </source>
</evidence>
<dbReference type="PANTHER" id="PTHR19211">
    <property type="entry name" value="ATP-BINDING TRANSPORT PROTEIN-RELATED"/>
    <property type="match status" value="1"/>
</dbReference>
<evidence type="ECO:0000259" key="7">
    <source>
        <dbReference type="PROSITE" id="PS50893"/>
    </source>
</evidence>
<keyword evidence="1" id="KW-1003">Cell membrane</keyword>
<dbReference type="FunFam" id="3.40.50.300:FF:002053">
    <property type="entry name" value="ABC transporter ATP-binding protein"/>
    <property type="match status" value="1"/>
</dbReference>
<dbReference type="PROSITE" id="PS00211">
    <property type="entry name" value="ABC_TRANSPORTER_1"/>
    <property type="match status" value="2"/>
</dbReference>
<dbReference type="RefSeq" id="WP_048710247.1">
    <property type="nucleotide sequence ID" value="NZ_CP014646.1"/>
</dbReference>
<sequence>MISLRNLRLARGARVLIEGATLQIHPGWKVGLTGANGSGKSSLFAMLRDQLHPDQGDLDMPPGWVIAHVAQETPGLPQPAIDYVLDGDAELRRIEAELAAAEAAHDGEHIGAHIGELHARLHEIGGYAARSRAAALLDGLGFLPADIERPVSDFSGGWRMRLNLAQALMCRSDLLLLDEPTNHLDLDAVIWLEAWLRDYRGTLLLISHDREFLDACVTHIAHIEQQRLALYTGGYSDFERQRGERLLQQQAMFDKQQREIAHMEDYIRRFRAKATKARQAQSRIKALERMERIAAAHVDTPFTFGFRDAPPAPDPLLQIEDGAVGYGDKTVLERITLTLRPGERVGLLGRNGAGKSTLIKLLAHELQLASGRRLEGKGLATGYFAQHQLETLRPDESALQHMVRLDPQTREQELRDYLGGFDFRGDGVGGTSTPATTPCGPFSGGEKSRLALALLIWQRPNLLLLDEPTNHLDLEMRHALTMALQDYEGAMVLVSHDRALLRATCDRFLLVDGGCIQPFDGDLDDYRDWLATRRAEVAAAAACPDQAADKAARKADRAQAAADRQARLAARRPLVKEIEQIDKRLAAWNKEKAEIDAQLADPALYTGPQAGEVPALNKRQAELAGRIEEAELRWLELHEALEAIPAD</sequence>
<proteinExistence type="inferred from homology"/>
<accession>A0A127KB29</accession>
<keyword evidence="4 8" id="KW-0067">ATP-binding</keyword>
<dbReference type="PROSITE" id="PS50893">
    <property type="entry name" value="ABC_TRANSPORTER_2"/>
    <property type="match status" value="2"/>
</dbReference>
<dbReference type="Gene3D" id="3.40.50.300">
    <property type="entry name" value="P-loop containing nucleotide triphosphate hydrolases"/>
    <property type="match status" value="2"/>
</dbReference>
<keyword evidence="2" id="KW-0677">Repeat</keyword>
<dbReference type="AlphaFoldDB" id="A0A127KB29"/>
<dbReference type="InterPro" id="IPR032781">
    <property type="entry name" value="ABC_tran_Xtn"/>
</dbReference>